<proteinExistence type="predicted"/>
<gene>
    <name evidence="1" type="ORF">EEDITHA_LOCUS16009</name>
</gene>
<keyword evidence="2" id="KW-1185">Reference proteome</keyword>
<evidence type="ECO:0000313" key="2">
    <source>
        <dbReference type="Proteomes" id="UP001153954"/>
    </source>
</evidence>
<sequence>MKCRETRYSNHADMERLINGKKQNEIKQKLLRTDVLGWRKEKAKNILEPGDTGSSFLYNSTTLHQAKKETADKELRINPEHGRG</sequence>
<accession>A0AAU9UQ06</accession>
<comment type="caution">
    <text evidence="1">The sequence shown here is derived from an EMBL/GenBank/DDBJ whole genome shotgun (WGS) entry which is preliminary data.</text>
</comment>
<dbReference type="AlphaFoldDB" id="A0AAU9UQ06"/>
<dbReference type="Proteomes" id="UP001153954">
    <property type="component" value="Unassembled WGS sequence"/>
</dbReference>
<dbReference type="EMBL" id="CAKOGL010000023">
    <property type="protein sequence ID" value="CAH2101233.1"/>
    <property type="molecule type" value="Genomic_DNA"/>
</dbReference>
<organism evidence="1 2">
    <name type="scientific">Euphydryas editha</name>
    <name type="common">Edith's checkerspot</name>
    <dbReference type="NCBI Taxonomy" id="104508"/>
    <lineage>
        <taxon>Eukaryota</taxon>
        <taxon>Metazoa</taxon>
        <taxon>Ecdysozoa</taxon>
        <taxon>Arthropoda</taxon>
        <taxon>Hexapoda</taxon>
        <taxon>Insecta</taxon>
        <taxon>Pterygota</taxon>
        <taxon>Neoptera</taxon>
        <taxon>Endopterygota</taxon>
        <taxon>Lepidoptera</taxon>
        <taxon>Glossata</taxon>
        <taxon>Ditrysia</taxon>
        <taxon>Papilionoidea</taxon>
        <taxon>Nymphalidae</taxon>
        <taxon>Nymphalinae</taxon>
        <taxon>Euphydryas</taxon>
    </lineage>
</organism>
<reference evidence="1" key="1">
    <citation type="submission" date="2022-03" db="EMBL/GenBank/DDBJ databases">
        <authorList>
            <person name="Tunstrom K."/>
        </authorList>
    </citation>
    <scope>NUCLEOTIDE SEQUENCE</scope>
</reference>
<protein>
    <submittedName>
        <fullName evidence="1">Uncharacterized protein</fullName>
    </submittedName>
</protein>
<name>A0AAU9UQ06_EUPED</name>
<evidence type="ECO:0000313" key="1">
    <source>
        <dbReference type="EMBL" id="CAH2101233.1"/>
    </source>
</evidence>